<dbReference type="NCBIfam" id="TIGR00474">
    <property type="entry name" value="selA"/>
    <property type="match status" value="1"/>
</dbReference>
<dbReference type="Proteomes" id="UP001233172">
    <property type="component" value="Unassembled WGS sequence"/>
</dbReference>
<accession>A0AAD8AMY6</accession>
<dbReference type="AlphaFoldDB" id="A0AAD8AMY6"/>
<sequence>MPDITEILRFLPSVDTLLRSETAQKIAVETGKKHLTFLARAVTDSLRCEIQEKVAENQLKTEKYSREILLAEAENRLSAAWKSELNTSLQRVINATGVIIHTNLGRAPLSENARKAMAEQASRYCTLEYNVETGKRGKRGARAEHLLAEMTGAESAIIVNNCAAAAFLVLTALAKGGEVVISRGELVEIGGDFRVPDVMTQSGATLREVGTTNRTRASDYEKAINENTRLILKVHPSNYRIIGFTATADRRGTCRTCTS</sequence>
<dbReference type="GO" id="GO:0001514">
    <property type="term" value="P:selenocysteine incorporation"/>
    <property type="evidence" value="ECO:0007669"/>
    <property type="project" value="InterPro"/>
</dbReference>
<reference evidence="7" key="2">
    <citation type="submission" date="2023-04" db="EMBL/GenBank/DDBJ databases">
        <authorList>
            <person name="Bu L."/>
            <person name="Lu L."/>
            <person name="Laidemitt M.R."/>
            <person name="Zhang S.M."/>
            <person name="Mutuku M."/>
            <person name="Mkoji G."/>
            <person name="Steinauer M."/>
            <person name="Loker E.S."/>
        </authorList>
    </citation>
    <scope>NUCLEOTIDE SEQUENCE</scope>
    <source>
        <strain evidence="7">KasaAsao</strain>
        <tissue evidence="7">Whole Snail</tissue>
    </source>
</reference>
<name>A0AAD8AMY6_BIOPF</name>
<dbReference type="GO" id="GO:0004125">
    <property type="term" value="F:L-seryl-tRNA(Sec) selenium transferase activity"/>
    <property type="evidence" value="ECO:0007669"/>
    <property type="project" value="InterPro"/>
</dbReference>
<dbReference type="EMBL" id="JASAOG010000477">
    <property type="protein sequence ID" value="KAK0039209.1"/>
    <property type="molecule type" value="Genomic_DNA"/>
</dbReference>
<evidence type="ECO:0000256" key="6">
    <source>
        <dbReference type="ARBA" id="ARBA00023266"/>
    </source>
</evidence>
<dbReference type="SUPFAM" id="SSF53383">
    <property type="entry name" value="PLP-dependent transferases"/>
    <property type="match status" value="1"/>
</dbReference>
<dbReference type="GO" id="GO:0005737">
    <property type="term" value="C:cytoplasm"/>
    <property type="evidence" value="ECO:0007669"/>
    <property type="project" value="InterPro"/>
</dbReference>
<evidence type="ECO:0000313" key="8">
    <source>
        <dbReference type="Proteomes" id="UP001233172"/>
    </source>
</evidence>
<keyword evidence="3 7" id="KW-0808">Transferase</keyword>
<keyword evidence="2" id="KW-0963">Cytoplasm</keyword>
<evidence type="ECO:0000256" key="4">
    <source>
        <dbReference type="ARBA" id="ARBA00022898"/>
    </source>
</evidence>
<evidence type="ECO:0000256" key="2">
    <source>
        <dbReference type="ARBA" id="ARBA00022490"/>
    </source>
</evidence>
<keyword evidence="5" id="KW-0648">Protein biosynthesis</keyword>
<comment type="caution">
    <text evidence="7">The sequence shown here is derived from an EMBL/GenBank/DDBJ whole genome shotgun (WGS) entry which is preliminary data.</text>
</comment>
<evidence type="ECO:0000256" key="3">
    <source>
        <dbReference type="ARBA" id="ARBA00022679"/>
    </source>
</evidence>
<dbReference type="PANTHER" id="PTHR32328:SF0">
    <property type="entry name" value="L-SERYL-TRNA(SEC) SELENIUM TRANSFERASE"/>
    <property type="match status" value="1"/>
</dbReference>
<organism evidence="7 8">
    <name type="scientific">Biomphalaria pfeifferi</name>
    <name type="common">Bloodfluke planorb</name>
    <name type="synonym">Freshwater snail</name>
    <dbReference type="NCBI Taxonomy" id="112525"/>
    <lineage>
        <taxon>Eukaryota</taxon>
        <taxon>Metazoa</taxon>
        <taxon>Spiralia</taxon>
        <taxon>Lophotrochozoa</taxon>
        <taxon>Mollusca</taxon>
        <taxon>Gastropoda</taxon>
        <taxon>Heterobranchia</taxon>
        <taxon>Euthyneura</taxon>
        <taxon>Panpulmonata</taxon>
        <taxon>Hygrophila</taxon>
        <taxon>Lymnaeoidea</taxon>
        <taxon>Planorbidae</taxon>
        <taxon>Biomphalaria</taxon>
    </lineage>
</organism>
<dbReference type="PANTHER" id="PTHR32328">
    <property type="entry name" value="L-SERYL-TRNA(SEC) SELENIUM TRANSFERASE"/>
    <property type="match status" value="1"/>
</dbReference>
<reference evidence="7" key="1">
    <citation type="journal article" date="2023" name="PLoS Negl. Trop. Dis.">
        <title>A genome sequence for Biomphalaria pfeifferi, the major vector snail for the human-infecting parasite Schistosoma mansoni.</title>
        <authorList>
            <person name="Bu L."/>
            <person name="Lu L."/>
            <person name="Laidemitt M.R."/>
            <person name="Zhang S.M."/>
            <person name="Mutuku M."/>
            <person name="Mkoji G."/>
            <person name="Steinauer M."/>
            <person name="Loker E.S."/>
        </authorList>
    </citation>
    <scope>NUCLEOTIDE SEQUENCE</scope>
    <source>
        <strain evidence="7">KasaAsao</strain>
    </source>
</reference>
<evidence type="ECO:0000256" key="5">
    <source>
        <dbReference type="ARBA" id="ARBA00022917"/>
    </source>
</evidence>
<dbReference type="InterPro" id="IPR018319">
    <property type="entry name" value="SelA-like"/>
</dbReference>
<dbReference type="HAMAP" id="MF_00423">
    <property type="entry name" value="SelA"/>
    <property type="match status" value="1"/>
</dbReference>
<keyword evidence="4" id="KW-0663">Pyridoxal phosphate</keyword>
<proteinExistence type="inferred from homology"/>
<gene>
    <name evidence="7" type="ORF">Bpfe_031362</name>
</gene>
<evidence type="ECO:0000313" key="7">
    <source>
        <dbReference type="EMBL" id="KAK0039209.1"/>
    </source>
</evidence>
<keyword evidence="6" id="KW-0711">Selenium</keyword>
<dbReference type="Gene3D" id="3.40.640.10">
    <property type="entry name" value="Type I PLP-dependent aspartate aminotransferase-like (Major domain)"/>
    <property type="match status" value="1"/>
</dbReference>
<evidence type="ECO:0000256" key="1">
    <source>
        <dbReference type="ARBA" id="ARBA00001933"/>
    </source>
</evidence>
<dbReference type="InterPro" id="IPR015421">
    <property type="entry name" value="PyrdxlP-dep_Trfase_major"/>
</dbReference>
<protein>
    <submittedName>
        <fullName evidence="7">L-seryl-tRNA(Sec) selenium transferase</fullName>
    </submittedName>
</protein>
<comment type="cofactor">
    <cofactor evidence="1">
        <name>pyridoxal 5'-phosphate</name>
        <dbReference type="ChEBI" id="CHEBI:597326"/>
    </cofactor>
</comment>
<dbReference type="InterPro" id="IPR015424">
    <property type="entry name" value="PyrdxlP-dep_Trfase"/>
</dbReference>
<keyword evidence="8" id="KW-1185">Reference proteome</keyword>
<dbReference type="Pfam" id="PF03841">
    <property type="entry name" value="SelA"/>
    <property type="match status" value="1"/>
</dbReference>
<dbReference type="InterPro" id="IPR004534">
    <property type="entry name" value="SelA_trans"/>
</dbReference>